<dbReference type="Proteomes" id="UP001628193">
    <property type="component" value="Unassembled WGS sequence"/>
</dbReference>
<dbReference type="EMBL" id="BAAFGK010000001">
    <property type="protein sequence ID" value="GAB0055839.1"/>
    <property type="molecule type" value="Genomic_DNA"/>
</dbReference>
<dbReference type="PANTHER" id="PTHR13696:SF99">
    <property type="entry name" value="COBYRINIC ACID AC-DIAMIDE SYNTHASE"/>
    <property type="match status" value="1"/>
</dbReference>
<evidence type="ECO:0000313" key="3">
    <source>
        <dbReference type="Proteomes" id="UP001628193"/>
    </source>
</evidence>
<sequence>MITVVGNLKGGCGKSTITFNMAVWLARRGQNVITFDLDPQATLSDAIEVRREEGVQPDIKVYRSESDPARIMAHHQGEVLVDVGASNLWAMRQAIAQADRIISPVPPSQADVWSTARFLDIIKETASSRNKRPEIYLFINRADTHPMLRESDETEAALGTLPGVTVLKTRIAQRTAYRRSFSEGRAVFELSPSGKATQEFLDLMEPLYPELVSTGKQPVTRTSKKGA</sequence>
<gene>
    <name evidence="2" type="ORF">SIID45300_00136</name>
</gene>
<accession>A0ABQ0C4K9</accession>
<reference evidence="2 3" key="1">
    <citation type="submission" date="2024-05" db="EMBL/GenBank/DDBJ databases">
        <authorList>
            <consortium name="Candidatus Magnetaquicoccaceae bacterium FCR-1 genome sequencing consortium"/>
            <person name="Shimoshige H."/>
            <person name="Shimamura S."/>
            <person name="Taoka A."/>
            <person name="Kobayashi H."/>
            <person name="Maekawa T."/>
        </authorList>
    </citation>
    <scope>NUCLEOTIDE SEQUENCE [LARGE SCALE GENOMIC DNA]</scope>
    <source>
        <strain evidence="2 3">FCR-1</strain>
    </source>
</reference>
<dbReference type="RefSeq" id="WP_420903552.1">
    <property type="nucleotide sequence ID" value="NZ_BAAFGK010000001.1"/>
</dbReference>
<name>A0ABQ0C4K9_9PROT</name>
<reference evidence="2 3" key="2">
    <citation type="submission" date="2024-09" db="EMBL/GenBank/DDBJ databases">
        <title>Draft genome sequence of Candidatus Magnetaquicoccaceae bacterium FCR-1.</title>
        <authorList>
            <person name="Shimoshige H."/>
            <person name="Shimamura S."/>
            <person name="Taoka A."/>
            <person name="Kobayashi H."/>
            <person name="Maekawa T."/>
        </authorList>
    </citation>
    <scope>NUCLEOTIDE SEQUENCE [LARGE SCALE GENOMIC DNA]</scope>
    <source>
        <strain evidence="2 3">FCR-1</strain>
    </source>
</reference>
<comment type="caution">
    <text evidence="2">The sequence shown here is derived from an EMBL/GenBank/DDBJ whole genome shotgun (WGS) entry which is preliminary data.</text>
</comment>
<dbReference type="InterPro" id="IPR050678">
    <property type="entry name" value="DNA_Partitioning_ATPase"/>
</dbReference>
<evidence type="ECO:0000313" key="2">
    <source>
        <dbReference type="EMBL" id="GAB0055839.1"/>
    </source>
</evidence>
<feature type="domain" description="CobQ/CobB/MinD/ParA nucleotide binding" evidence="1">
    <location>
        <begin position="5"/>
        <end position="185"/>
    </location>
</feature>
<dbReference type="InterPro" id="IPR002586">
    <property type="entry name" value="CobQ/CobB/MinD/ParA_Nub-bd_dom"/>
</dbReference>
<dbReference type="CDD" id="cd02042">
    <property type="entry name" value="ParAB_family"/>
    <property type="match status" value="1"/>
</dbReference>
<organism evidence="2 3">
    <name type="scientific">Candidatus Magnetaquiglobus chichijimensis</name>
    <dbReference type="NCBI Taxonomy" id="3141448"/>
    <lineage>
        <taxon>Bacteria</taxon>
        <taxon>Pseudomonadati</taxon>
        <taxon>Pseudomonadota</taxon>
        <taxon>Magnetococcia</taxon>
        <taxon>Magnetococcales</taxon>
        <taxon>Candidatus Magnetaquicoccaceae</taxon>
        <taxon>Candidatus Magnetaquiglobus</taxon>
    </lineage>
</organism>
<dbReference type="PIRSF" id="PIRSF009320">
    <property type="entry name" value="Nuc_binding_HP_1000"/>
    <property type="match status" value="1"/>
</dbReference>
<protein>
    <recommendedName>
        <fullName evidence="1">CobQ/CobB/MinD/ParA nucleotide binding domain-containing protein</fullName>
    </recommendedName>
</protein>
<keyword evidence="3" id="KW-1185">Reference proteome</keyword>
<dbReference type="InterPro" id="IPR027417">
    <property type="entry name" value="P-loop_NTPase"/>
</dbReference>
<dbReference type="SUPFAM" id="SSF52540">
    <property type="entry name" value="P-loop containing nucleoside triphosphate hydrolases"/>
    <property type="match status" value="1"/>
</dbReference>
<dbReference type="Gene3D" id="3.40.50.300">
    <property type="entry name" value="P-loop containing nucleotide triphosphate hydrolases"/>
    <property type="match status" value="1"/>
</dbReference>
<evidence type="ECO:0000259" key="1">
    <source>
        <dbReference type="Pfam" id="PF01656"/>
    </source>
</evidence>
<dbReference type="Pfam" id="PF01656">
    <property type="entry name" value="CbiA"/>
    <property type="match status" value="1"/>
</dbReference>
<dbReference type="PANTHER" id="PTHR13696">
    <property type="entry name" value="P-LOOP CONTAINING NUCLEOSIDE TRIPHOSPHATE HYDROLASE"/>
    <property type="match status" value="1"/>
</dbReference>
<proteinExistence type="predicted"/>